<feature type="compositionally biased region" description="Low complexity" evidence="1">
    <location>
        <begin position="660"/>
        <end position="692"/>
    </location>
</feature>
<keyword evidence="4" id="KW-1185">Reference proteome</keyword>
<feature type="compositionally biased region" description="Low complexity" evidence="1">
    <location>
        <begin position="1097"/>
        <end position="1117"/>
    </location>
</feature>
<feature type="region of interest" description="Disordered" evidence="1">
    <location>
        <begin position="421"/>
        <end position="467"/>
    </location>
</feature>
<protein>
    <submittedName>
        <fullName evidence="3">BY PROTMAP: gi|342320325|gb|EGU12266.1| Proteophosphoglycan ppg4 [Rhodotorula glutinis ATCC 204091]</fullName>
    </submittedName>
</protein>
<dbReference type="EMBL" id="CWKI01000016">
    <property type="protein sequence ID" value="CTR11271.1"/>
    <property type="molecule type" value="Genomic_DNA"/>
</dbReference>
<feature type="compositionally biased region" description="Basic and acidic residues" evidence="1">
    <location>
        <begin position="244"/>
        <end position="253"/>
    </location>
</feature>
<feature type="compositionally biased region" description="Low complexity" evidence="1">
    <location>
        <begin position="799"/>
        <end position="828"/>
    </location>
</feature>
<feature type="region of interest" description="Disordered" evidence="1">
    <location>
        <begin position="913"/>
        <end position="1154"/>
    </location>
</feature>
<feature type="compositionally biased region" description="Acidic residues" evidence="1">
    <location>
        <begin position="432"/>
        <end position="442"/>
    </location>
</feature>
<feature type="compositionally biased region" description="Low complexity" evidence="1">
    <location>
        <begin position="256"/>
        <end position="266"/>
    </location>
</feature>
<dbReference type="GO" id="GO:0007039">
    <property type="term" value="P:protein catabolic process in the vacuole"/>
    <property type="evidence" value="ECO:0007669"/>
    <property type="project" value="TreeGrafter"/>
</dbReference>
<accession>A0A0K3CVF2</accession>
<feature type="compositionally biased region" description="Low complexity" evidence="1">
    <location>
        <begin position="725"/>
        <end position="750"/>
    </location>
</feature>
<feature type="region of interest" description="Disordered" evidence="1">
    <location>
        <begin position="859"/>
        <end position="900"/>
    </location>
</feature>
<dbReference type="InterPro" id="IPR052292">
    <property type="entry name" value="Glucose_repression_reg"/>
</dbReference>
<feature type="compositionally biased region" description="Polar residues" evidence="1">
    <location>
        <begin position="51"/>
        <end position="60"/>
    </location>
</feature>
<feature type="region of interest" description="Disordered" evidence="1">
    <location>
        <begin position="762"/>
        <end position="836"/>
    </location>
</feature>
<dbReference type="AlphaFoldDB" id="A0A0K3CVF2"/>
<feature type="compositionally biased region" description="Basic and acidic residues" evidence="1">
    <location>
        <begin position="971"/>
        <end position="994"/>
    </location>
</feature>
<dbReference type="Proteomes" id="UP000199069">
    <property type="component" value="Unassembled WGS sequence"/>
</dbReference>
<dbReference type="GO" id="GO:0005773">
    <property type="term" value="C:vacuole"/>
    <property type="evidence" value="ECO:0007669"/>
    <property type="project" value="GOC"/>
</dbReference>
<feature type="compositionally biased region" description="Basic and acidic residues" evidence="1">
    <location>
        <begin position="31"/>
        <end position="42"/>
    </location>
</feature>
<feature type="domain" description="Nitrogen regulatory protein areA GATA-like" evidence="2">
    <location>
        <begin position="152"/>
        <end position="179"/>
    </location>
</feature>
<dbReference type="InterPro" id="IPR013860">
    <property type="entry name" value="AreA_GATA"/>
</dbReference>
<feature type="region of interest" description="Disordered" evidence="1">
    <location>
        <begin position="1"/>
        <end position="98"/>
    </location>
</feature>
<feature type="compositionally biased region" description="Low complexity" evidence="1">
    <location>
        <begin position="368"/>
        <end position="389"/>
    </location>
</feature>
<feature type="region of interest" description="Disordered" evidence="1">
    <location>
        <begin position="228"/>
        <end position="301"/>
    </location>
</feature>
<gene>
    <name evidence="3" type="primary">FGENESH: predicted gene_16.158</name>
    <name evidence="3" type="ORF">BN2166_0071320</name>
</gene>
<feature type="compositionally biased region" description="Low complexity" evidence="1">
    <location>
        <begin position="913"/>
        <end position="937"/>
    </location>
</feature>
<dbReference type="STRING" id="5286.A0A0K3CVF2"/>
<dbReference type="OMA" id="AQYGSTH"/>
<feature type="compositionally biased region" description="Low complexity" evidence="1">
    <location>
        <begin position="1"/>
        <end position="18"/>
    </location>
</feature>
<feature type="compositionally biased region" description="Basic and acidic residues" evidence="1">
    <location>
        <begin position="773"/>
        <end position="782"/>
    </location>
</feature>
<sequence length="1212" mass="125373">MAAVLSSPTPSFPSSSKPLVTPPLLGSPELSPDHQHERDGHSHPTHPPTASADTSNNARRSNSVPISSSPSSSSSASGGPSEPSTPTSSISSGSGASHSSSLVPAYPYNVAMAPAAFSGGPLPDDMDVTTRLPSICVDYLSHDWAEDDVWTSWKAMTRHKSEIANGVRLENASWRTWAKQRGKLKTVSPETLNWLKDSDVTWLYGPLHTAVDAVPPPKVATANDRLGLESLRPLDASKSPSPSKKAEKKEDGRGSPVAATPTATKAPPSPTPTRAPTAATGARLSRNASEGGGTRARKLAKELKTKPILKYRSLSDILMPQAQPTSPDVEQLSMDFEDQSTISVHHARSDSHLVRLNSLNRRTKRSSPVHSPGSSSPERSAASDSSSASNFLLRAQRKKDRRHISFNHRVEQCIAIDSSEDARTYSTQTSSDSEDDDDDDDVLTFGARSPRQHPFARPPAPKVPHTIARLGPTTLKSVELYPAPSPAVVFSSDPTEYDEGAASPPGSGGSFGQEHVETAPYGAAAGGRAPGPDDQARQQQQAAGRRVMYDYSSPGSAMRSQWDAEDEDDYAMGFDYFTGAAGAGPDVGIGDEYDMAQYGSTHLIGGSHNNYRGGTVSESSSYLGGGPYSPNSPYHPGSGTLDPQYHATTSSIPHYRDTLPSSSSSQSPSSSATTSTTTSPSSSSVQVASVSQRGPYNPAPTSRESNPPRRSALKGGRSREASVDSTASSASTSPSNASAPSPPLAASSPPVGIQAVATAIPAHVRPSIGRHSASFEENERGRSASRGSSSSLEREGSSRRGSSSISPTSYSPPNASYATAAAAARSGGSSAGAAGGAAPIAIQPSWMVGSYDSLSSVMNSRGAYGLPDVPESASESPTYPVRDTGAGNLSPPPASSGVAAGLGRIVTSSSVDSMGSLGSFGAGPVTPTSPTFGTTSPARRYQSLGAATDDEDDDARVEDIDAVPATVDDSAEVKKTDFERRTDQKDEAKGRTADRPSPIVVPPKASVPPAPVSPPIVTSPASPSPPPPSASTSTGLGHQRTSSGPRLRNPSPSTATTTAVAEQSAGSDSIGSGSSSGATSTPTESDSSGGGNGMLKRSPSSSSLSYARQSLLRAARASSDRDDSASRSSMEGSLRRASSDSSRVPQADHDYQYGADDDELNGVAGGVGAGINVAGTARDLLGAISKGIWGGPRPLPFLSIPCLLSRIPFCRV</sequence>
<evidence type="ECO:0000259" key="2">
    <source>
        <dbReference type="Pfam" id="PF08550"/>
    </source>
</evidence>
<dbReference type="PANTHER" id="PTHR28051">
    <property type="entry name" value="PROTEIN MTL1-RELATED"/>
    <property type="match status" value="1"/>
</dbReference>
<organism evidence="3 4">
    <name type="scientific">Rhodotorula toruloides</name>
    <name type="common">Yeast</name>
    <name type="synonym">Rhodosporidium toruloides</name>
    <dbReference type="NCBI Taxonomy" id="5286"/>
    <lineage>
        <taxon>Eukaryota</taxon>
        <taxon>Fungi</taxon>
        <taxon>Dikarya</taxon>
        <taxon>Basidiomycota</taxon>
        <taxon>Pucciniomycotina</taxon>
        <taxon>Microbotryomycetes</taxon>
        <taxon>Sporidiobolales</taxon>
        <taxon>Sporidiobolaceae</taxon>
        <taxon>Rhodotorula</taxon>
    </lineage>
</organism>
<evidence type="ECO:0000313" key="4">
    <source>
        <dbReference type="Proteomes" id="UP000199069"/>
    </source>
</evidence>
<feature type="compositionally biased region" description="Low complexity" evidence="1">
    <location>
        <begin position="617"/>
        <end position="639"/>
    </location>
</feature>
<name>A0A0K3CVF2_RHOTO</name>
<feature type="compositionally biased region" description="Low complexity" evidence="1">
    <location>
        <begin position="530"/>
        <end position="545"/>
    </location>
</feature>
<feature type="region of interest" description="Disordered" evidence="1">
    <location>
        <begin position="616"/>
        <end position="750"/>
    </location>
</feature>
<feature type="compositionally biased region" description="Low complexity" evidence="1">
    <location>
        <begin position="61"/>
        <end position="98"/>
    </location>
</feature>
<evidence type="ECO:0000313" key="3">
    <source>
        <dbReference type="EMBL" id="CTR11271.1"/>
    </source>
</evidence>
<feature type="region of interest" description="Disordered" evidence="1">
    <location>
        <begin position="345"/>
        <end position="389"/>
    </location>
</feature>
<evidence type="ECO:0000256" key="1">
    <source>
        <dbReference type="SAM" id="MobiDB-lite"/>
    </source>
</evidence>
<proteinExistence type="predicted"/>
<dbReference type="PANTHER" id="PTHR28051:SF1">
    <property type="entry name" value="PROTEIN MTL1-RELATED"/>
    <property type="match status" value="1"/>
</dbReference>
<reference evidence="3 4" key="1">
    <citation type="submission" date="2015-07" db="EMBL/GenBank/DDBJ databases">
        <authorList>
            <person name="Cajimat M.N.B."/>
            <person name="Milazzo M.L."/>
            <person name="Fulhorst C.F."/>
        </authorList>
    </citation>
    <scope>NUCLEOTIDE SEQUENCE [LARGE SCALE GENOMIC DNA]</scope>
    <source>
        <strain evidence="3">Single colony</strain>
    </source>
</reference>
<dbReference type="Pfam" id="PF08550">
    <property type="entry name" value="GATA_AreA"/>
    <property type="match status" value="1"/>
</dbReference>
<feature type="region of interest" description="Disordered" evidence="1">
    <location>
        <begin position="485"/>
        <end position="562"/>
    </location>
</feature>
<dbReference type="GO" id="GO:0042149">
    <property type="term" value="P:cellular response to glucose starvation"/>
    <property type="evidence" value="ECO:0007669"/>
    <property type="project" value="TreeGrafter"/>
</dbReference>
<feature type="compositionally biased region" description="Pro residues" evidence="1">
    <location>
        <begin position="999"/>
        <end position="1014"/>
    </location>
</feature>
<feature type="compositionally biased region" description="Low complexity" evidence="1">
    <location>
        <begin position="1050"/>
        <end position="1081"/>
    </location>
</feature>
<feature type="compositionally biased region" description="Polar residues" evidence="1">
    <location>
        <begin position="1034"/>
        <end position="1044"/>
    </location>
</feature>